<organism evidence="3 4">
    <name type="scientific">Capsicum baccatum</name>
    <name type="common">Peruvian pepper</name>
    <dbReference type="NCBI Taxonomy" id="33114"/>
    <lineage>
        <taxon>Eukaryota</taxon>
        <taxon>Viridiplantae</taxon>
        <taxon>Streptophyta</taxon>
        <taxon>Embryophyta</taxon>
        <taxon>Tracheophyta</taxon>
        <taxon>Spermatophyta</taxon>
        <taxon>Magnoliopsida</taxon>
        <taxon>eudicotyledons</taxon>
        <taxon>Gunneridae</taxon>
        <taxon>Pentapetalae</taxon>
        <taxon>asterids</taxon>
        <taxon>lamiids</taxon>
        <taxon>Solanales</taxon>
        <taxon>Solanaceae</taxon>
        <taxon>Solanoideae</taxon>
        <taxon>Capsiceae</taxon>
        <taxon>Capsicum</taxon>
    </lineage>
</organism>
<evidence type="ECO:0000313" key="3">
    <source>
        <dbReference type="EMBL" id="PHT36662.1"/>
    </source>
</evidence>
<dbReference type="EMBL" id="MLFT02000010">
    <property type="protein sequence ID" value="PHT36662.1"/>
    <property type="molecule type" value="Genomic_DNA"/>
</dbReference>
<reference evidence="3 4" key="1">
    <citation type="journal article" date="2017" name="Genome Biol.">
        <title>New reference genome sequences of hot pepper reveal the massive evolution of plant disease-resistance genes by retroduplication.</title>
        <authorList>
            <person name="Kim S."/>
            <person name="Park J."/>
            <person name="Yeom S.I."/>
            <person name="Kim Y.M."/>
            <person name="Seo E."/>
            <person name="Kim K.T."/>
            <person name="Kim M.S."/>
            <person name="Lee J.M."/>
            <person name="Cheong K."/>
            <person name="Shin H.S."/>
            <person name="Kim S.B."/>
            <person name="Han K."/>
            <person name="Lee J."/>
            <person name="Park M."/>
            <person name="Lee H.A."/>
            <person name="Lee H.Y."/>
            <person name="Lee Y."/>
            <person name="Oh S."/>
            <person name="Lee J.H."/>
            <person name="Choi E."/>
            <person name="Choi E."/>
            <person name="Lee S.E."/>
            <person name="Jeon J."/>
            <person name="Kim H."/>
            <person name="Choi G."/>
            <person name="Song H."/>
            <person name="Lee J."/>
            <person name="Lee S.C."/>
            <person name="Kwon J.K."/>
            <person name="Lee H.Y."/>
            <person name="Koo N."/>
            <person name="Hong Y."/>
            <person name="Kim R.W."/>
            <person name="Kang W.H."/>
            <person name="Huh J.H."/>
            <person name="Kang B.C."/>
            <person name="Yang T.J."/>
            <person name="Lee Y.H."/>
            <person name="Bennetzen J.L."/>
            <person name="Choi D."/>
        </authorList>
    </citation>
    <scope>NUCLEOTIDE SEQUENCE [LARGE SCALE GENOMIC DNA]</scope>
    <source>
        <strain evidence="4">cv. PBC81</strain>
    </source>
</reference>
<dbReference type="OrthoDB" id="1304963at2759"/>
<dbReference type="PANTHER" id="PTHR23070">
    <property type="entry name" value="BCS1 AAA-TYPE ATPASE"/>
    <property type="match status" value="1"/>
</dbReference>
<dbReference type="InterPro" id="IPR025753">
    <property type="entry name" value="AAA_N_dom"/>
</dbReference>
<name>A0A2G2VUN4_CAPBA</name>
<sequence length="156" mass="18646">MAILNVVVTIVTRLPKAVDKSIVFFYLVKKFFSNKVSMMIDEFEGQVKNEMYEAAEIYLGNKLFSKTRKIKVSKKEEKNSIKVTLEHNEKLKDVYYGHKFKWIWQEFKCSDHPKDNNSIQRSEVKSFKLTFRKKDKKFVVESYLPFIMKEAKYLKH</sequence>
<proteinExistence type="predicted"/>
<evidence type="ECO:0000259" key="2">
    <source>
        <dbReference type="Pfam" id="PF14363"/>
    </source>
</evidence>
<feature type="domain" description="AAA-type ATPase N-terminal" evidence="2">
    <location>
        <begin position="16"/>
        <end position="104"/>
    </location>
</feature>
<evidence type="ECO:0000256" key="1">
    <source>
        <dbReference type="ARBA" id="ARBA00022801"/>
    </source>
</evidence>
<dbReference type="GO" id="GO:0016787">
    <property type="term" value="F:hydrolase activity"/>
    <property type="evidence" value="ECO:0007669"/>
    <property type="project" value="UniProtKB-KW"/>
</dbReference>
<reference evidence="4" key="2">
    <citation type="journal article" date="2017" name="J. Anim. Genet.">
        <title>Multiple reference genome sequences of hot pepper reveal the massive evolution of plant disease resistance genes by retroduplication.</title>
        <authorList>
            <person name="Kim S."/>
            <person name="Park J."/>
            <person name="Yeom S.-I."/>
            <person name="Kim Y.-M."/>
            <person name="Seo E."/>
            <person name="Kim K.-T."/>
            <person name="Kim M.-S."/>
            <person name="Lee J.M."/>
            <person name="Cheong K."/>
            <person name="Shin H.-S."/>
            <person name="Kim S.-B."/>
            <person name="Han K."/>
            <person name="Lee J."/>
            <person name="Park M."/>
            <person name="Lee H.-A."/>
            <person name="Lee H.-Y."/>
            <person name="Lee Y."/>
            <person name="Oh S."/>
            <person name="Lee J.H."/>
            <person name="Choi E."/>
            <person name="Choi E."/>
            <person name="Lee S.E."/>
            <person name="Jeon J."/>
            <person name="Kim H."/>
            <person name="Choi G."/>
            <person name="Song H."/>
            <person name="Lee J."/>
            <person name="Lee S.-C."/>
            <person name="Kwon J.-K."/>
            <person name="Lee H.-Y."/>
            <person name="Koo N."/>
            <person name="Hong Y."/>
            <person name="Kim R.W."/>
            <person name="Kang W.-H."/>
            <person name="Huh J.H."/>
            <person name="Kang B.-C."/>
            <person name="Yang T.-J."/>
            <person name="Lee Y.-H."/>
            <person name="Bennetzen J.L."/>
            <person name="Choi D."/>
        </authorList>
    </citation>
    <scope>NUCLEOTIDE SEQUENCE [LARGE SCALE GENOMIC DNA]</scope>
    <source>
        <strain evidence="4">cv. PBC81</strain>
    </source>
</reference>
<accession>A0A2G2VUN4</accession>
<dbReference type="AlphaFoldDB" id="A0A2G2VUN4"/>
<protein>
    <recommendedName>
        <fullName evidence="2">AAA-type ATPase N-terminal domain-containing protein</fullName>
    </recommendedName>
</protein>
<evidence type="ECO:0000313" key="4">
    <source>
        <dbReference type="Proteomes" id="UP000224567"/>
    </source>
</evidence>
<gene>
    <name evidence="3" type="ORF">CQW23_24362</name>
</gene>
<keyword evidence="4" id="KW-1185">Reference proteome</keyword>
<comment type="caution">
    <text evidence="3">The sequence shown here is derived from an EMBL/GenBank/DDBJ whole genome shotgun (WGS) entry which is preliminary data.</text>
</comment>
<dbReference type="STRING" id="33114.A0A2G2VUN4"/>
<dbReference type="InterPro" id="IPR050747">
    <property type="entry name" value="Mitochondrial_chaperone_BCS1"/>
</dbReference>
<keyword evidence="1" id="KW-0378">Hydrolase</keyword>
<dbReference type="Proteomes" id="UP000224567">
    <property type="component" value="Unassembled WGS sequence"/>
</dbReference>
<dbReference type="Pfam" id="PF14363">
    <property type="entry name" value="AAA_assoc"/>
    <property type="match status" value="1"/>
</dbReference>